<comment type="caution">
    <text evidence="1">The sequence shown here is derived from an EMBL/GenBank/DDBJ whole genome shotgun (WGS) entry which is preliminary data.</text>
</comment>
<organism evidence="1 2">
    <name type="scientific">Brassica carinata</name>
    <name type="common">Ethiopian mustard</name>
    <name type="synonym">Abyssinian cabbage</name>
    <dbReference type="NCBI Taxonomy" id="52824"/>
    <lineage>
        <taxon>Eukaryota</taxon>
        <taxon>Viridiplantae</taxon>
        <taxon>Streptophyta</taxon>
        <taxon>Embryophyta</taxon>
        <taxon>Tracheophyta</taxon>
        <taxon>Spermatophyta</taxon>
        <taxon>Magnoliopsida</taxon>
        <taxon>eudicotyledons</taxon>
        <taxon>Gunneridae</taxon>
        <taxon>Pentapetalae</taxon>
        <taxon>rosids</taxon>
        <taxon>malvids</taxon>
        <taxon>Brassicales</taxon>
        <taxon>Brassicaceae</taxon>
        <taxon>Brassiceae</taxon>
        <taxon>Brassica</taxon>
    </lineage>
</organism>
<accession>A0A8X7VNG6</accession>
<gene>
    <name evidence="1" type="ORF">Bca52824_017896</name>
</gene>
<name>A0A8X7VNG6_BRACI</name>
<keyword evidence="2" id="KW-1185">Reference proteome</keyword>
<sequence length="268" mass="28704">MGLRDQDVAAAEITVTTARMGQGPTASQAARCRCRRCQARVPPRQVRPQAVAGRQVWCHWRQVARQKRSAAGPGRARSYARTGAAAPGRARAAVAASGARPGAAGARPPAVDSVEGQEELCFINDNGTWYRKEPNFQYQTTTSKDLTTTISKELGQDMDGRMRDLGRSRRSTRVGRDVERMSRCADSCARSALPARDGTTGRSRTRGLGCSGRMACTGLDGWTRAGCAARRAEPGGLLGRGTYCSGRDVRPGRANLTISIFGSSFLIG</sequence>
<evidence type="ECO:0000313" key="1">
    <source>
        <dbReference type="EMBL" id="KAG2314774.1"/>
    </source>
</evidence>
<dbReference type="Proteomes" id="UP000886595">
    <property type="component" value="Unassembled WGS sequence"/>
</dbReference>
<dbReference type="AlphaFoldDB" id="A0A8X7VNG6"/>
<evidence type="ECO:0000313" key="2">
    <source>
        <dbReference type="Proteomes" id="UP000886595"/>
    </source>
</evidence>
<dbReference type="EMBL" id="JAAMPC010000004">
    <property type="protein sequence ID" value="KAG2314774.1"/>
    <property type="molecule type" value="Genomic_DNA"/>
</dbReference>
<reference evidence="1 2" key="1">
    <citation type="submission" date="2020-02" db="EMBL/GenBank/DDBJ databases">
        <authorList>
            <person name="Ma Q."/>
            <person name="Huang Y."/>
            <person name="Song X."/>
            <person name="Pei D."/>
        </authorList>
    </citation>
    <scope>NUCLEOTIDE SEQUENCE [LARGE SCALE GENOMIC DNA]</scope>
    <source>
        <strain evidence="1">Sxm20200214</strain>
        <tissue evidence="1">Leaf</tissue>
    </source>
</reference>
<protein>
    <submittedName>
        <fullName evidence="1">Uncharacterized protein</fullName>
    </submittedName>
</protein>
<proteinExistence type="predicted"/>